<dbReference type="RefSeq" id="WP_344958073.1">
    <property type="nucleotide sequence ID" value="NZ_BAAAZG010000066.1"/>
</dbReference>
<dbReference type="Pfam" id="PF10825">
    <property type="entry name" value="DUF2752"/>
    <property type="match status" value="1"/>
</dbReference>
<evidence type="ECO:0000313" key="3">
    <source>
        <dbReference type="EMBL" id="GAA4102210.1"/>
    </source>
</evidence>
<keyword evidence="2" id="KW-0472">Membrane</keyword>
<sequence length="159" mass="17117">MDDATGAPAHATQPPPHPRASAPAEQRLRRRALAGPGIVLAATAAGVTLVSVVDPHEPGHYPTCPFLWATGLYCPGCGGMRMVNSLTHGRVWEAFGLNPMVFLLLPVFAYLWARWTACAAKGVPFASALVRPRVIYPFLGLIVVYWIVRNLPFAHALAP</sequence>
<evidence type="ECO:0000313" key="4">
    <source>
        <dbReference type="Proteomes" id="UP001500683"/>
    </source>
</evidence>
<name>A0ABP7X1E8_9ACTN</name>
<dbReference type="Proteomes" id="UP001500683">
    <property type="component" value="Unassembled WGS sequence"/>
</dbReference>
<keyword evidence="4" id="KW-1185">Reference proteome</keyword>
<evidence type="ECO:0000256" key="2">
    <source>
        <dbReference type="SAM" id="Phobius"/>
    </source>
</evidence>
<feature type="transmembrane region" description="Helical" evidence="2">
    <location>
        <begin position="135"/>
        <end position="158"/>
    </location>
</feature>
<feature type="transmembrane region" description="Helical" evidence="2">
    <location>
        <begin position="95"/>
        <end position="115"/>
    </location>
</feature>
<dbReference type="EMBL" id="BAAAZG010000066">
    <property type="protein sequence ID" value="GAA4102210.1"/>
    <property type="molecule type" value="Genomic_DNA"/>
</dbReference>
<comment type="caution">
    <text evidence="3">The sequence shown here is derived from an EMBL/GenBank/DDBJ whole genome shotgun (WGS) entry which is preliminary data.</text>
</comment>
<dbReference type="InterPro" id="IPR021215">
    <property type="entry name" value="DUF2752"/>
</dbReference>
<reference evidence="4" key="1">
    <citation type="journal article" date="2019" name="Int. J. Syst. Evol. Microbiol.">
        <title>The Global Catalogue of Microorganisms (GCM) 10K type strain sequencing project: providing services to taxonomists for standard genome sequencing and annotation.</title>
        <authorList>
            <consortium name="The Broad Institute Genomics Platform"/>
            <consortium name="The Broad Institute Genome Sequencing Center for Infectious Disease"/>
            <person name="Wu L."/>
            <person name="Ma J."/>
        </authorList>
    </citation>
    <scope>NUCLEOTIDE SEQUENCE [LARGE SCALE GENOMIC DNA]</scope>
    <source>
        <strain evidence="4">JCM 16702</strain>
    </source>
</reference>
<proteinExistence type="predicted"/>
<gene>
    <name evidence="3" type="ORF">GCM10022214_80070</name>
</gene>
<keyword evidence="2" id="KW-1133">Transmembrane helix</keyword>
<keyword evidence="2" id="KW-0812">Transmembrane</keyword>
<accession>A0ABP7X1E8</accession>
<feature type="transmembrane region" description="Helical" evidence="2">
    <location>
        <begin position="33"/>
        <end position="53"/>
    </location>
</feature>
<feature type="compositionally biased region" description="Low complexity" evidence="1">
    <location>
        <begin position="1"/>
        <end position="12"/>
    </location>
</feature>
<evidence type="ECO:0000256" key="1">
    <source>
        <dbReference type="SAM" id="MobiDB-lite"/>
    </source>
</evidence>
<feature type="region of interest" description="Disordered" evidence="1">
    <location>
        <begin position="1"/>
        <end position="25"/>
    </location>
</feature>
<protein>
    <submittedName>
        <fullName evidence="3">DUF2752 domain-containing protein</fullName>
    </submittedName>
</protein>
<organism evidence="3 4">
    <name type="scientific">Actinomadura miaoliensis</name>
    <dbReference type="NCBI Taxonomy" id="430685"/>
    <lineage>
        <taxon>Bacteria</taxon>
        <taxon>Bacillati</taxon>
        <taxon>Actinomycetota</taxon>
        <taxon>Actinomycetes</taxon>
        <taxon>Streptosporangiales</taxon>
        <taxon>Thermomonosporaceae</taxon>
        <taxon>Actinomadura</taxon>
    </lineage>
</organism>